<reference evidence="4 5" key="1">
    <citation type="submission" date="2008-02" db="EMBL/GenBank/DDBJ databases">
        <title>A 6x draft sequence assembly of the Pongo pygmaeus abelii genome.</title>
        <authorList>
            <person name="Wilson R.K."/>
            <person name="Mardis E."/>
        </authorList>
    </citation>
    <scope>NUCLEOTIDE SEQUENCE [LARGE SCALE GENOMIC DNA]</scope>
</reference>
<dbReference type="InterPro" id="IPR022317">
    <property type="entry name" value="TNFR_13B"/>
</dbReference>
<evidence type="ECO:0000256" key="3">
    <source>
        <dbReference type="SAM" id="SignalP"/>
    </source>
</evidence>
<dbReference type="GO" id="GO:0002244">
    <property type="term" value="P:hematopoietic progenitor cell differentiation"/>
    <property type="evidence" value="ECO:0007669"/>
    <property type="project" value="TreeGrafter"/>
</dbReference>
<evidence type="ECO:0000313" key="5">
    <source>
        <dbReference type="Proteomes" id="UP000001595"/>
    </source>
</evidence>
<dbReference type="GO" id="GO:0005886">
    <property type="term" value="C:plasma membrane"/>
    <property type="evidence" value="ECO:0007669"/>
    <property type="project" value="InterPro"/>
</dbReference>
<feature type="chain" id="PRO_5035260286" evidence="3">
    <location>
        <begin position="23"/>
        <end position="193"/>
    </location>
</feature>
<feature type="region of interest" description="Disordered" evidence="1">
    <location>
        <begin position="123"/>
        <end position="145"/>
    </location>
</feature>
<dbReference type="PANTHER" id="PTHR15511:SF2">
    <property type="entry name" value="TUMOR NECROSIS FACTOR RECEPTOR SUPERFAMILY MEMBER 13B"/>
    <property type="match status" value="1"/>
</dbReference>
<keyword evidence="3" id="KW-0732">Signal</keyword>
<reference evidence="4" key="2">
    <citation type="submission" date="2025-08" db="UniProtKB">
        <authorList>
            <consortium name="Ensembl"/>
        </authorList>
    </citation>
    <scope>IDENTIFICATION</scope>
</reference>
<keyword evidence="2" id="KW-1133">Transmembrane helix</keyword>
<dbReference type="AlphaFoldDB" id="A0A8I5YMW8"/>
<proteinExistence type="predicted"/>
<keyword evidence="2" id="KW-0812">Transmembrane</keyword>
<feature type="signal peptide" evidence="3">
    <location>
        <begin position="1"/>
        <end position="22"/>
    </location>
</feature>
<keyword evidence="5" id="KW-1185">Reference proteome</keyword>
<feature type="region of interest" description="Disordered" evidence="1">
    <location>
        <begin position="158"/>
        <end position="193"/>
    </location>
</feature>
<keyword evidence="2" id="KW-0472">Membrane</keyword>
<dbReference type="GO" id="GO:0001782">
    <property type="term" value="P:B cell homeostasis"/>
    <property type="evidence" value="ECO:0007669"/>
    <property type="project" value="TreeGrafter"/>
</dbReference>
<evidence type="ECO:0000313" key="4">
    <source>
        <dbReference type="Ensembl" id="ENSPPYP00000027604.1"/>
    </source>
</evidence>
<evidence type="ECO:0000256" key="2">
    <source>
        <dbReference type="SAM" id="Phobius"/>
    </source>
</evidence>
<protein>
    <submittedName>
        <fullName evidence="4">Uncharacterized protein</fullName>
    </submittedName>
</protein>
<accession>A0A8I5YMW8</accession>
<dbReference type="PANTHER" id="PTHR15511">
    <property type="entry name" value="TUMOR NECROSIS FACTOR RECEPTOR SUPERFAMILY MEMBER 13B"/>
    <property type="match status" value="1"/>
</dbReference>
<feature type="transmembrane region" description="Helical" evidence="2">
    <location>
        <begin position="80"/>
        <end position="105"/>
    </location>
</feature>
<name>A0A8I5YMW8_PONAB</name>
<dbReference type="Proteomes" id="UP000001595">
    <property type="component" value="Chromosome 17"/>
</dbReference>
<dbReference type="GO" id="GO:0030889">
    <property type="term" value="P:negative regulation of B cell proliferation"/>
    <property type="evidence" value="ECO:0007669"/>
    <property type="project" value="TreeGrafter"/>
</dbReference>
<evidence type="ECO:0000256" key="1">
    <source>
        <dbReference type="SAM" id="MobiDB-lite"/>
    </source>
</evidence>
<sequence length="193" mass="21015">EIHQICNRLILDLLILDQLTLSSFEALGSCHQDGVWINFLQDPESIPASLRVRKGAQPLQEPDRLTAALLGLKLSADQLALVYSILGLCLCAIFCCFLVAVACFLKKRGDPCSCQPCSRPCQSSAKSSQDHEVEASSPVGTSPEPVETCSFCFPDHRTPTQESAVIPGTLNPVGDGRWRHPRVSPPALEEQPH</sequence>
<dbReference type="GeneTree" id="ENSGT00390000013910"/>
<reference evidence="4" key="3">
    <citation type="submission" date="2025-09" db="UniProtKB">
        <authorList>
            <consortium name="Ensembl"/>
        </authorList>
    </citation>
    <scope>IDENTIFICATION</scope>
</reference>
<organism evidence="4 5">
    <name type="scientific">Pongo abelii</name>
    <name type="common">Sumatran orangutan</name>
    <name type="synonym">Pongo pygmaeus abelii</name>
    <dbReference type="NCBI Taxonomy" id="9601"/>
    <lineage>
        <taxon>Eukaryota</taxon>
        <taxon>Metazoa</taxon>
        <taxon>Chordata</taxon>
        <taxon>Craniata</taxon>
        <taxon>Vertebrata</taxon>
        <taxon>Euteleostomi</taxon>
        <taxon>Mammalia</taxon>
        <taxon>Eutheria</taxon>
        <taxon>Euarchontoglires</taxon>
        <taxon>Primates</taxon>
        <taxon>Haplorrhini</taxon>
        <taxon>Catarrhini</taxon>
        <taxon>Hominidae</taxon>
        <taxon>Pongo</taxon>
    </lineage>
</organism>
<dbReference type="Ensembl" id="ENSPPYT00000046059.1">
    <property type="protein sequence ID" value="ENSPPYP00000027604.1"/>
    <property type="gene ID" value="ENSPPYG00000031251.1"/>
</dbReference>